<keyword evidence="1" id="KW-0732">Signal</keyword>
<organism evidence="2 3">
    <name type="scientific">Luteipulveratus mongoliensis</name>
    <dbReference type="NCBI Taxonomy" id="571913"/>
    <lineage>
        <taxon>Bacteria</taxon>
        <taxon>Bacillati</taxon>
        <taxon>Actinomycetota</taxon>
        <taxon>Actinomycetes</taxon>
        <taxon>Micrococcales</taxon>
        <taxon>Dermacoccaceae</taxon>
        <taxon>Luteipulveratus</taxon>
    </lineage>
</organism>
<feature type="signal peptide" evidence="1">
    <location>
        <begin position="1"/>
        <end position="25"/>
    </location>
</feature>
<protein>
    <submittedName>
        <fullName evidence="2">Uncharacterized protein</fullName>
    </submittedName>
</protein>
<dbReference type="KEGG" id="lmoi:VV02_01690"/>
<reference evidence="2 3" key="1">
    <citation type="submission" date="2015-03" db="EMBL/GenBank/DDBJ databases">
        <title>Luteipulveratus halotolerans sp. nov., a novel actinobacterium (Dermacoccaceae) from Sarawak, Malaysia.</title>
        <authorList>
            <person name="Juboi H."/>
            <person name="Basik A."/>
            <person name="Shamsul S.S."/>
            <person name="Arnold P."/>
            <person name="Schmitt E.K."/>
            <person name="Sanglier J.-J."/>
            <person name="Yeo T."/>
        </authorList>
    </citation>
    <scope>NUCLEOTIDE SEQUENCE [LARGE SCALE GENOMIC DNA]</scope>
    <source>
        <strain evidence="2 3">MN07-A0370</strain>
    </source>
</reference>
<dbReference type="Proteomes" id="UP000066480">
    <property type="component" value="Chromosome"/>
</dbReference>
<dbReference type="RefSeq" id="WP_052589432.1">
    <property type="nucleotide sequence ID" value="NZ_CP011112.1"/>
</dbReference>
<keyword evidence="3" id="KW-1185">Reference proteome</keyword>
<proteinExistence type="predicted"/>
<dbReference type="OrthoDB" id="5198211at2"/>
<feature type="chain" id="PRO_5005461618" evidence="1">
    <location>
        <begin position="26"/>
        <end position="118"/>
    </location>
</feature>
<dbReference type="EMBL" id="CP011112">
    <property type="protein sequence ID" value="AKU14878.1"/>
    <property type="molecule type" value="Genomic_DNA"/>
</dbReference>
<accession>A0A0K1JE60</accession>
<dbReference type="STRING" id="571913.VV02_01690"/>
<evidence type="ECO:0000313" key="2">
    <source>
        <dbReference type="EMBL" id="AKU14878.1"/>
    </source>
</evidence>
<evidence type="ECO:0000256" key="1">
    <source>
        <dbReference type="SAM" id="SignalP"/>
    </source>
</evidence>
<name>A0A0K1JE60_9MICO</name>
<gene>
    <name evidence="2" type="ORF">VV02_01690</name>
</gene>
<sequence>MKRTLAAACVLGAGLTFGAAGSASANNATINLTVGGKVVAQATWDDLHDNFCVRSLVKGHTYTGTITLLDGSGPVWKVSHSGTTTTPKCTGNLSIPEDKRAFAIVGDGNHSTDGTFFT</sequence>
<evidence type="ECO:0000313" key="3">
    <source>
        <dbReference type="Proteomes" id="UP000066480"/>
    </source>
</evidence>
<dbReference type="AlphaFoldDB" id="A0A0K1JE60"/>